<dbReference type="EMBL" id="GIFC01009769">
    <property type="protein sequence ID" value="MXU91852.1"/>
    <property type="molecule type" value="Transcribed_RNA"/>
</dbReference>
<feature type="region of interest" description="Disordered" evidence="1">
    <location>
        <begin position="1"/>
        <end position="29"/>
    </location>
</feature>
<dbReference type="AlphaFoldDB" id="A0A6B0UQA7"/>
<accession>A0A6B0UQA7</accession>
<reference evidence="2" key="1">
    <citation type="submission" date="2019-12" db="EMBL/GenBank/DDBJ databases">
        <title>An insight into the sialome of adult female Ixodes ricinus ticks feeding for 6 days.</title>
        <authorList>
            <person name="Perner J."/>
            <person name="Ribeiro J.M.C."/>
        </authorList>
    </citation>
    <scope>NUCLEOTIDE SEQUENCE</scope>
    <source>
        <strain evidence="2">Semi-engorged</strain>
        <tissue evidence="2">Salivary glands</tissue>
    </source>
</reference>
<evidence type="ECO:0000313" key="2">
    <source>
        <dbReference type="EMBL" id="MXU91852.1"/>
    </source>
</evidence>
<feature type="compositionally biased region" description="Low complexity" evidence="1">
    <location>
        <begin position="1"/>
        <end position="12"/>
    </location>
</feature>
<protein>
    <submittedName>
        <fullName evidence="2">Uncharacterized protein</fullName>
    </submittedName>
</protein>
<name>A0A6B0UQA7_IXORI</name>
<evidence type="ECO:0000256" key="1">
    <source>
        <dbReference type="SAM" id="MobiDB-lite"/>
    </source>
</evidence>
<organism evidence="2">
    <name type="scientific">Ixodes ricinus</name>
    <name type="common">Common tick</name>
    <name type="synonym">Acarus ricinus</name>
    <dbReference type="NCBI Taxonomy" id="34613"/>
    <lineage>
        <taxon>Eukaryota</taxon>
        <taxon>Metazoa</taxon>
        <taxon>Ecdysozoa</taxon>
        <taxon>Arthropoda</taxon>
        <taxon>Chelicerata</taxon>
        <taxon>Arachnida</taxon>
        <taxon>Acari</taxon>
        <taxon>Parasitiformes</taxon>
        <taxon>Ixodida</taxon>
        <taxon>Ixodoidea</taxon>
        <taxon>Ixodidae</taxon>
        <taxon>Ixodinae</taxon>
        <taxon>Ixodes</taxon>
    </lineage>
</organism>
<sequence>METRAWRGSGTARSRRSTGEPAEDSSSCGENAVWGDILALVPLVSLAVMVERSVVSTVLPLREHVATWLRLLRHALSRGDAKQSLALQARAAIALTALTGALAARALVVPPRLYPKQLARAFSMRC</sequence>
<proteinExistence type="predicted"/>